<keyword evidence="6 10" id="KW-0812">Transmembrane</keyword>
<reference evidence="12 13" key="1">
    <citation type="submission" date="2007-10" db="EMBL/GenBank/DDBJ databases">
        <title>Complete sequence of Desulfococcus oleovorans Hxd3.</title>
        <authorList>
            <consortium name="US DOE Joint Genome Institute"/>
            <person name="Copeland A."/>
            <person name="Lucas S."/>
            <person name="Lapidus A."/>
            <person name="Barry K."/>
            <person name="Glavina del Rio T."/>
            <person name="Dalin E."/>
            <person name="Tice H."/>
            <person name="Pitluck S."/>
            <person name="Kiss H."/>
            <person name="Brettin T."/>
            <person name="Bruce D."/>
            <person name="Detter J.C."/>
            <person name="Han C."/>
            <person name="Schmutz J."/>
            <person name="Larimer F."/>
            <person name="Land M."/>
            <person name="Hauser L."/>
            <person name="Kyrpides N."/>
            <person name="Kim E."/>
            <person name="Wawrik B."/>
            <person name="Richardson P."/>
        </authorList>
    </citation>
    <scope>NUCLEOTIDE SEQUENCE [LARGE SCALE GENOMIC DNA]</scope>
    <source>
        <strain evidence="13">DSM 6200 / JCM 39069 / Hxd3</strain>
    </source>
</reference>
<evidence type="ECO:0000256" key="2">
    <source>
        <dbReference type="ARBA" id="ARBA00005811"/>
    </source>
</evidence>
<keyword evidence="4" id="KW-1003">Cell membrane</keyword>
<dbReference type="RefSeq" id="WP_012175628.1">
    <property type="nucleotide sequence ID" value="NC_009943.1"/>
</dbReference>
<evidence type="ECO:0000256" key="10">
    <source>
        <dbReference type="RuleBase" id="RU003879"/>
    </source>
</evidence>
<dbReference type="Proteomes" id="UP000008561">
    <property type="component" value="Chromosome"/>
</dbReference>
<evidence type="ECO:0000256" key="6">
    <source>
        <dbReference type="ARBA" id="ARBA00022692"/>
    </source>
</evidence>
<proteinExistence type="inferred from homology"/>
<name>A8ZUI4_DESOH</name>
<dbReference type="OrthoDB" id="9798629at2"/>
<evidence type="ECO:0000313" key="12">
    <source>
        <dbReference type="EMBL" id="ABW68016.1"/>
    </source>
</evidence>
<evidence type="ECO:0000313" key="13">
    <source>
        <dbReference type="Proteomes" id="UP000008561"/>
    </source>
</evidence>
<keyword evidence="3 10" id="KW-0813">Transport</keyword>
<keyword evidence="7 10" id="KW-0653">Protein transport</keyword>
<organism evidence="12 13">
    <name type="scientific">Desulfosudis oleivorans (strain DSM 6200 / JCM 39069 / Hxd3)</name>
    <name type="common">Desulfococcus oleovorans</name>
    <dbReference type="NCBI Taxonomy" id="96561"/>
    <lineage>
        <taxon>Bacteria</taxon>
        <taxon>Pseudomonadati</taxon>
        <taxon>Thermodesulfobacteriota</taxon>
        <taxon>Desulfobacteria</taxon>
        <taxon>Desulfobacterales</taxon>
        <taxon>Desulfosudaceae</taxon>
        <taxon>Desulfosudis</taxon>
    </lineage>
</organism>
<dbReference type="Gene3D" id="3.30.420.270">
    <property type="match status" value="1"/>
</dbReference>
<dbReference type="PANTHER" id="PTHR30558:SF12">
    <property type="entry name" value="BIOPOLYMER TRANSPORT PROTEIN EXBD"/>
    <property type="match status" value="1"/>
</dbReference>
<dbReference type="STRING" id="96561.Dole_2212"/>
<dbReference type="KEGG" id="dol:Dole_2212"/>
<dbReference type="EMBL" id="CP000859">
    <property type="protein sequence ID" value="ABW68016.1"/>
    <property type="molecule type" value="Genomic_DNA"/>
</dbReference>
<gene>
    <name evidence="12" type="ordered locus">Dole_2212</name>
</gene>
<comment type="subcellular location">
    <subcellularLocation>
        <location evidence="1">Cell inner membrane</location>
        <topology evidence="1">Single-pass type II membrane protein</topology>
    </subcellularLocation>
    <subcellularLocation>
        <location evidence="10">Cell membrane</location>
        <topology evidence="10">Single-pass type II membrane protein</topology>
    </subcellularLocation>
</comment>
<dbReference type="InterPro" id="IPR003400">
    <property type="entry name" value="ExbD"/>
</dbReference>
<sequence>MMAGGEQDRLMSDINVTPFVDVMLVLLIIFMVTAPMMVHGVDVALPETSSSPVMVDEEERLIISVDRQQQIFINDMQVEFAFLNEKLAAIMENRRDRQVFLKGDRENSYGYMMAVMAEIKAAGVEKLGMLTQPLEEEKRR</sequence>
<evidence type="ECO:0000256" key="8">
    <source>
        <dbReference type="ARBA" id="ARBA00022989"/>
    </source>
</evidence>
<dbReference type="PANTHER" id="PTHR30558">
    <property type="entry name" value="EXBD MEMBRANE COMPONENT OF PMF-DRIVEN MACROMOLECULE IMPORT SYSTEM"/>
    <property type="match status" value="1"/>
</dbReference>
<evidence type="ECO:0000256" key="1">
    <source>
        <dbReference type="ARBA" id="ARBA00004249"/>
    </source>
</evidence>
<evidence type="ECO:0000256" key="11">
    <source>
        <dbReference type="SAM" id="Phobius"/>
    </source>
</evidence>
<evidence type="ECO:0000256" key="5">
    <source>
        <dbReference type="ARBA" id="ARBA00022519"/>
    </source>
</evidence>
<accession>A8ZUI4</accession>
<dbReference type="NCBIfam" id="TIGR02801">
    <property type="entry name" value="tolR"/>
    <property type="match status" value="1"/>
</dbReference>
<dbReference type="eggNOG" id="COG0848">
    <property type="taxonomic scope" value="Bacteria"/>
</dbReference>
<keyword evidence="9 11" id="KW-0472">Membrane</keyword>
<evidence type="ECO:0000256" key="7">
    <source>
        <dbReference type="ARBA" id="ARBA00022927"/>
    </source>
</evidence>
<evidence type="ECO:0000256" key="4">
    <source>
        <dbReference type="ARBA" id="ARBA00022475"/>
    </source>
</evidence>
<keyword evidence="8 11" id="KW-1133">Transmembrane helix</keyword>
<keyword evidence="13" id="KW-1185">Reference proteome</keyword>
<dbReference type="GO" id="GO:0015031">
    <property type="term" value="P:protein transport"/>
    <property type="evidence" value="ECO:0007669"/>
    <property type="project" value="UniProtKB-KW"/>
</dbReference>
<evidence type="ECO:0000256" key="9">
    <source>
        <dbReference type="ARBA" id="ARBA00023136"/>
    </source>
</evidence>
<dbReference type="GO" id="GO:0005886">
    <property type="term" value="C:plasma membrane"/>
    <property type="evidence" value="ECO:0007669"/>
    <property type="project" value="UniProtKB-SubCell"/>
</dbReference>
<comment type="similarity">
    <text evidence="2 10">Belongs to the ExbD/TolR family.</text>
</comment>
<feature type="transmembrane region" description="Helical" evidence="11">
    <location>
        <begin position="20"/>
        <end position="41"/>
    </location>
</feature>
<dbReference type="AlphaFoldDB" id="A8ZUI4"/>
<dbReference type="GO" id="GO:0022857">
    <property type="term" value="F:transmembrane transporter activity"/>
    <property type="evidence" value="ECO:0007669"/>
    <property type="project" value="InterPro"/>
</dbReference>
<keyword evidence="5" id="KW-0997">Cell inner membrane</keyword>
<dbReference type="HOGENOM" id="CLU_085305_1_3_7"/>
<protein>
    <submittedName>
        <fullName evidence="12">Biopolymer transport TolR</fullName>
    </submittedName>
</protein>
<evidence type="ECO:0000256" key="3">
    <source>
        <dbReference type="ARBA" id="ARBA00022448"/>
    </source>
</evidence>
<dbReference type="Pfam" id="PF02472">
    <property type="entry name" value="ExbD"/>
    <property type="match status" value="1"/>
</dbReference>
<dbReference type="InterPro" id="IPR014168">
    <property type="entry name" value="Tol-Pal_TolR"/>
</dbReference>